<dbReference type="SUPFAM" id="SSF53649">
    <property type="entry name" value="Alkaline phosphatase-like"/>
    <property type="match status" value="1"/>
</dbReference>
<evidence type="ECO:0000313" key="5">
    <source>
        <dbReference type="Proteomes" id="UP000585050"/>
    </source>
</evidence>
<dbReference type="PROSITE" id="PS00523">
    <property type="entry name" value="SULFATASE_1"/>
    <property type="match status" value="1"/>
</dbReference>
<dbReference type="InterPro" id="IPR052701">
    <property type="entry name" value="GAG_Ulvan_Degrading_Sulfatases"/>
</dbReference>
<comment type="similarity">
    <text evidence="1">Belongs to the sulfatase family.</text>
</comment>
<dbReference type="InterPro" id="IPR024607">
    <property type="entry name" value="Sulfatase_CS"/>
</dbReference>
<organism evidence="4 5">
    <name type="scientific">Flammeovirga agarivorans</name>
    <dbReference type="NCBI Taxonomy" id="2726742"/>
    <lineage>
        <taxon>Bacteria</taxon>
        <taxon>Pseudomonadati</taxon>
        <taxon>Bacteroidota</taxon>
        <taxon>Cytophagia</taxon>
        <taxon>Cytophagales</taxon>
        <taxon>Flammeovirgaceae</taxon>
        <taxon>Flammeovirga</taxon>
    </lineage>
</organism>
<keyword evidence="5" id="KW-1185">Reference proteome</keyword>
<dbReference type="InterPro" id="IPR000917">
    <property type="entry name" value="Sulfatase_N"/>
</dbReference>
<dbReference type="Gene3D" id="3.40.720.10">
    <property type="entry name" value="Alkaline Phosphatase, subunit A"/>
    <property type="match status" value="1"/>
</dbReference>
<dbReference type="RefSeq" id="WP_168882575.1">
    <property type="nucleotide sequence ID" value="NZ_JABAIL010000003.1"/>
</dbReference>
<protein>
    <submittedName>
        <fullName evidence="4">Arylsulfatase</fullName>
    </submittedName>
</protein>
<name>A0A7X8XW11_9BACT</name>
<dbReference type="GO" id="GO:0016787">
    <property type="term" value="F:hydrolase activity"/>
    <property type="evidence" value="ECO:0007669"/>
    <property type="project" value="UniProtKB-KW"/>
</dbReference>
<dbReference type="InterPro" id="IPR017850">
    <property type="entry name" value="Alkaline_phosphatase_core_sf"/>
</dbReference>
<feature type="domain" description="Sulfatase N-terminal" evidence="3">
    <location>
        <begin position="28"/>
        <end position="341"/>
    </location>
</feature>
<dbReference type="Gene3D" id="3.30.1120.10">
    <property type="match status" value="1"/>
</dbReference>
<evidence type="ECO:0000259" key="3">
    <source>
        <dbReference type="Pfam" id="PF00884"/>
    </source>
</evidence>
<dbReference type="AlphaFoldDB" id="A0A7X8XW11"/>
<dbReference type="CDD" id="cd16145">
    <property type="entry name" value="ARS_like"/>
    <property type="match status" value="1"/>
</dbReference>
<keyword evidence="2" id="KW-0378">Hydrolase</keyword>
<evidence type="ECO:0000313" key="4">
    <source>
        <dbReference type="EMBL" id="NLR91862.1"/>
    </source>
</evidence>
<accession>A0A7X8XW11</accession>
<dbReference type="PANTHER" id="PTHR43751:SF3">
    <property type="entry name" value="SULFATASE N-TERMINAL DOMAIN-CONTAINING PROTEIN"/>
    <property type="match status" value="1"/>
</dbReference>
<evidence type="ECO:0000256" key="1">
    <source>
        <dbReference type="ARBA" id="ARBA00008779"/>
    </source>
</evidence>
<dbReference type="EMBL" id="JABAIL010000003">
    <property type="protein sequence ID" value="NLR91862.1"/>
    <property type="molecule type" value="Genomic_DNA"/>
</dbReference>
<sequence length="480" mass="54174">MKYILTTIFLTTFIIGVSTQSYGQKRKPNVIYILCDDLGYGEVGYNGQQKIQTPELDKLANSGMIFTDHYCGNAVCAPSRASLMTGKHPGHAYIRANSPGYPKGQTPIKEDAETLGKLMKRAGYSTACIGKWGLGSFHDSGNPNDQGFDLFYGYTDQRKAHNYYPEYLWLNGEKQMLDNGKGKQNDYSHDLFTAKAINYIKEKKDVPFFLYLAYTIPHVKWQVPDLAQYKEKDWPERMKIQAAMVSRMSKDVGAIINLLEELGIDKNTLVMFNSDNGAHGKGGTTEFFKTSGDLRGIKRSMYDGGVRSPMFAYWPGKIKAGSTSDHISAFWDVLPTLSDITNEPLKGETDGISMLPTLLGKDKKQKQHKYLYWELYEGKPNCAVRYGKWKAVVTDRRKGLNIELYDVKADEGEGKNVATEYPDVVKEIAMMMKDAHIKSPYWDKDFKPLFNAAAACEFNGVEVDESTIWPKPKQKSKNLK</sequence>
<dbReference type="Proteomes" id="UP000585050">
    <property type="component" value="Unassembled WGS sequence"/>
</dbReference>
<comment type="caution">
    <text evidence="4">The sequence shown here is derived from an EMBL/GenBank/DDBJ whole genome shotgun (WGS) entry which is preliminary data.</text>
</comment>
<proteinExistence type="inferred from homology"/>
<reference evidence="4 5" key="1">
    <citation type="submission" date="2020-04" db="EMBL/GenBank/DDBJ databases">
        <title>Flammeovirga sp. SR4, a novel species isolated from seawater.</title>
        <authorList>
            <person name="Wang X."/>
        </authorList>
    </citation>
    <scope>NUCLEOTIDE SEQUENCE [LARGE SCALE GENOMIC DNA]</scope>
    <source>
        <strain evidence="4 5">SR4</strain>
    </source>
</reference>
<gene>
    <name evidence="4" type="ORF">HGP29_11620</name>
</gene>
<dbReference type="PANTHER" id="PTHR43751">
    <property type="entry name" value="SULFATASE"/>
    <property type="match status" value="1"/>
</dbReference>
<dbReference type="Pfam" id="PF00884">
    <property type="entry name" value="Sulfatase"/>
    <property type="match status" value="1"/>
</dbReference>
<evidence type="ECO:0000256" key="2">
    <source>
        <dbReference type="ARBA" id="ARBA00022801"/>
    </source>
</evidence>